<evidence type="ECO:0000313" key="2">
    <source>
        <dbReference type="Proteomes" id="UP000199412"/>
    </source>
</evidence>
<sequence length="78" mass="8531">MKPDPDIAGLAALSICESLLLSMTDLEIIDRDEAHAILEDAAAAHRRAMEDATNQQVHRDVADLIERIIKGKNSARPV</sequence>
<dbReference type="RefSeq" id="WP_092788044.1">
    <property type="nucleotide sequence ID" value="NZ_FNAP01000024.1"/>
</dbReference>
<dbReference type="AlphaFoldDB" id="A0A1G7HQP6"/>
<dbReference type="STRING" id="69960.SAMN05421720_12415"/>
<protein>
    <submittedName>
        <fullName evidence="1">Uncharacterized protein</fullName>
    </submittedName>
</protein>
<proteinExistence type="predicted"/>
<accession>A0A1G7HQP6</accession>
<dbReference type="EMBL" id="FNAP01000024">
    <property type="protein sequence ID" value="SDF02765.1"/>
    <property type="molecule type" value="Genomic_DNA"/>
</dbReference>
<gene>
    <name evidence="1" type="ORF">SAMN05421720_12415</name>
</gene>
<organism evidence="1 2">
    <name type="scientific">Rhodospira trueperi</name>
    <dbReference type="NCBI Taxonomy" id="69960"/>
    <lineage>
        <taxon>Bacteria</taxon>
        <taxon>Pseudomonadati</taxon>
        <taxon>Pseudomonadota</taxon>
        <taxon>Alphaproteobacteria</taxon>
        <taxon>Rhodospirillales</taxon>
        <taxon>Rhodospirillaceae</taxon>
        <taxon>Rhodospira</taxon>
    </lineage>
</organism>
<dbReference type="OrthoDB" id="6172634at2"/>
<evidence type="ECO:0000313" key="1">
    <source>
        <dbReference type="EMBL" id="SDF02765.1"/>
    </source>
</evidence>
<keyword evidence="2" id="KW-1185">Reference proteome</keyword>
<name>A0A1G7HQP6_9PROT</name>
<dbReference type="Proteomes" id="UP000199412">
    <property type="component" value="Unassembled WGS sequence"/>
</dbReference>
<reference evidence="1 2" key="1">
    <citation type="submission" date="2016-10" db="EMBL/GenBank/DDBJ databases">
        <authorList>
            <person name="de Groot N.N."/>
        </authorList>
    </citation>
    <scope>NUCLEOTIDE SEQUENCE [LARGE SCALE GENOMIC DNA]</scope>
    <source>
        <strain evidence="1 2">ATCC 700224</strain>
    </source>
</reference>